<sequence>METETVKLETTKAETIKLETIKSGIVKAVCISEKKGTAKVNINSGRFIENFGLEKDAHAGNWHRQISLLSYERVEEFRARGANVSDGAFGENLLVEGFDFKSYPIGTKFQCNDVLLEITQIGKQCHSECEIFRQVGDCIMPREGVFAVVLHAGEIKVGDDMYVTK</sequence>
<dbReference type="RefSeq" id="WP_092455733.1">
    <property type="nucleotide sequence ID" value="NZ_FOJI01000013.1"/>
</dbReference>
<proteinExistence type="predicted"/>
<dbReference type="AlphaFoldDB" id="A0A1I0RAN8"/>
<dbReference type="Gene3D" id="2.40.33.20">
    <property type="entry name" value="PK beta-barrel domain-like"/>
    <property type="match status" value="1"/>
</dbReference>
<dbReference type="InterPro" id="IPR011037">
    <property type="entry name" value="Pyrv_Knase-like_insert_dom_sf"/>
</dbReference>
<evidence type="ECO:0000259" key="1">
    <source>
        <dbReference type="PROSITE" id="PS51340"/>
    </source>
</evidence>
<dbReference type="EMBL" id="FOJI01000013">
    <property type="protein sequence ID" value="SEW37846.1"/>
    <property type="molecule type" value="Genomic_DNA"/>
</dbReference>
<dbReference type="STRING" id="99656.SAMN05421659_11382"/>
<reference evidence="2 3" key="1">
    <citation type="submission" date="2016-10" db="EMBL/GenBank/DDBJ databases">
        <authorList>
            <person name="de Groot N.N."/>
        </authorList>
    </citation>
    <scope>NUCLEOTIDE SEQUENCE [LARGE SCALE GENOMIC DNA]</scope>
    <source>
        <strain evidence="2 3">DSM 9179</strain>
    </source>
</reference>
<dbReference type="OrthoDB" id="9789048at2"/>
<dbReference type="Pfam" id="PF03473">
    <property type="entry name" value="MOSC"/>
    <property type="match status" value="1"/>
</dbReference>
<dbReference type="PANTHER" id="PTHR36930">
    <property type="entry name" value="METAL-SULFUR CLUSTER BIOSYNTHESIS PROTEINS YUAD-RELATED"/>
    <property type="match status" value="1"/>
</dbReference>
<keyword evidence="3" id="KW-1185">Reference proteome</keyword>
<name>A0A1I0RAN8_9FIRM</name>
<gene>
    <name evidence="2" type="ORF">SAMN05421659_11382</name>
</gene>
<dbReference type="Proteomes" id="UP000199701">
    <property type="component" value="Unassembled WGS sequence"/>
</dbReference>
<evidence type="ECO:0000313" key="2">
    <source>
        <dbReference type="EMBL" id="SEW37846.1"/>
    </source>
</evidence>
<dbReference type="InterPro" id="IPR005302">
    <property type="entry name" value="MoCF_Sase_C"/>
</dbReference>
<dbReference type="PANTHER" id="PTHR36930:SF1">
    <property type="entry name" value="MOSC DOMAIN-CONTAINING PROTEIN"/>
    <property type="match status" value="1"/>
</dbReference>
<dbReference type="InterPro" id="IPR052716">
    <property type="entry name" value="MOSC_domain"/>
</dbReference>
<dbReference type="SUPFAM" id="SSF50800">
    <property type="entry name" value="PK beta-barrel domain-like"/>
    <property type="match status" value="1"/>
</dbReference>
<organism evidence="2 3">
    <name type="scientific">[Clostridium] fimetarium</name>
    <dbReference type="NCBI Taxonomy" id="99656"/>
    <lineage>
        <taxon>Bacteria</taxon>
        <taxon>Bacillati</taxon>
        <taxon>Bacillota</taxon>
        <taxon>Clostridia</taxon>
        <taxon>Lachnospirales</taxon>
        <taxon>Lachnospiraceae</taxon>
    </lineage>
</organism>
<dbReference type="GO" id="GO:0030151">
    <property type="term" value="F:molybdenum ion binding"/>
    <property type="evidence" value="ECO:0007669"/>
    <property type="project" value="InterPro"/>
</dbReference>
<accession>A0A1I0RAN8</accession>
<dbReference type="GO" id="GO:0003824">
    <property type="term" value="F:catalytic activity"/>
    <property type="evidence" value="ECO:0007669"/>
    <property type="project" value="InterPro"/>
</dbReference>
<feature type="domain" description="MOSC" evidence="1">
    <location>
        <begin position="40"/>
        <end position="164"/>
    </location>
</feature>
<dbReference type="PROSITE" id="PS51340">
    <property type="entry name" value="MOSC"/>
    <property type="match status" value="1"/>
</dbReference>
<protein>
    <submittedName>
        <fullName evidence="2">TatD DNase family protein</fullName>
    </submittedName>
</protein>
<evidence type="ECO:0000313" key="3">
    <source>
        <dbReference type="Proteomes" id="UP000199701"/>
    </source>
</evidence>
<dbReference type="GO" id="GO:0030170">
    <property type="term" value="F:pyridoxal phosphate binding"/>
    <property type="evidence" value="ECO:0007669"/>
    <property type="project" value="InterPro"/>
</dbReference>